<organism evidence="1 2">
    <name type="scientific">Apibacter muscae</name>
    <dbReference type="NCBI Taxonomy" id="2509004"/>
    <lineage>
        <taxon>Bacteria</taxon>
        <taxon>Pseudomonadati</taxon>
        <taxon>Bacteroidota</taxon>
        <taxon>Flavobacteriia</taxon>
        <taxon>Flavobacteriales</taxon>
        <taxon>Weeksellaceae</taxon>
        <taxon>Apibacter</taxon>
    </lineage>
</organism>
<keyword evidence="2" id="KW-1185">Reference proteome</keyword>
<reference evidence="1 2" key="1">
    <citation type="submission" date="2019-02" db="EMBL/GenBank/DDBJ databases">
        <title>Apibacter muscae sp. nov.: a novel member of the house fly microbiota.</title>
        <authorList>
            <person name="Park R."/>
        </authorList>
    </citation>
    <scope>NUCLEOTIDE SEQUENCE [LARGE SCALE GENOMIC DNA]</scope>
    <source>
        <strain evidence="1 2">AL1</strain>
    </source>
</reference>
<name>A0A563DFA9_9FLAO</name>
<comment type="caution">
    <text evidence="1">The sequence shown here is derived from an EMBL/GenBank/DDBJ whole genome shotgun (WGS) entry which is preliminary data.</text>
</comment>
<evidence type="ECO:0000313" key="2">
    <source>
        <dbReference type="Proteomes" id="UP000319499"/>
    </source>
</evidence>
<evidence type="ECO:0000313" key="1">
    <source>
        <dbReference type="EMBL" id="TWP28454.1"/>
    </source>
</evidence>
<proteinExistence type="predicted"/>
<accession>A0A563DFA9</accession>
<protein>
    <submittedName>
        <fullName evidence="1">Uncharacterized protein</fullName>
    </submittedName>
</protein>
<gene>
    <name evidence="1" type="ORF">ETU09_05890</name>
</gene>
<sequence length="65" mass="7689">MRNPSLLNQEEVIEVVMKKNMTIKDYYELLKKLRKDGFKGWSIQGYEIGYYQGNKASIKVQESKE</sequence>
<dbReference type="AlphaFoldDB" id="A0A563DFA9"/>
<dbReference type="Proteomes" id="UP000319499">
    <property type="component" value="Unassembled WGS sequence"/>
</dbReference>
<dbReference type="RefSeq" id="WP_146292517.1">
    <property type="nucleotide sequence ID" value="NZ_SELH01000018.1"/>
</dbReference>
<dbReference type="EMBL" id="SELH01000018">
    <property type="protein sequence ID" value="TWP28454.1"/>
    <property type="molecule type" value="Genomic_DNA"/>
</dbReference>
<dbReference type="OrthoDB" id="1454034at2"/>